<sequence>MKPEIRKIQTGILLINLGTPGAPRSREVRVFLRELLSSKRVLDINPVWRWLLVNLIILPFRSGKSAKAYRKIWLKDGSPFLVHLQKLKNALLEQLAEEKIPVELGMQCGEPSLKSAMARLHKQRCDRIIVLPMYPQYASSTYGSAIEDLYKEILDDWNIPHLQIIPPFFSDSRFIEAWAKVGLPYLENGPDHVLFSFHSLPLRHLKKSDCSGAWCKNDYVCCLELVSENRNCYCAQSYHTAKLLAGSLNLETEKWSVSFQSRFGRDVWIKPSTEEHLKQLAERGVKRVVVFCPGFVADNLETLEEIGMRATEHFKEHGGEDLQLVPSLNNHPEWVSALTSIIRQHLASC</sequence>
<dbReference type="PANTHER" id="PTHR11108:SF1">
    <property type="entry name" value="FERROCHELATASE, MITOCHONDRIAL"/>
    <property type="match status" value="1"/>
</dbReference>
<evidence type="ECO:0000256" key="1">
    <source>
        <dbReference type="ARBA" id="ARBA00004744"/>
    </source>
</evidence>
<evidence type="ECO:0008006" key="7">
    <source>
        <dbReference type="Google" id="ProtNLM"/>
    </source>
</evidence>
<gene>
    <name evidence="6" type="ORF">METZ01_LOCUS8212</name>
</gene>
<dbReference type="CDD" id="cd03411">
    <property type="entry name" value="Ferrochelatase_N"/>
    <property type="match status" value="1"/>
</dbReference>
<protein>
    <recommendedName>
        <fullName evidence="7">Ferrochelatase</fullName>
    </recommendedName>
</protein>
<keyword evidence="3" id="KW-0350">Heme biosynthesis</keyword>
<dbReference type="Pfam" id="PF00762">
    <property type="entry name" value="Ferrochelatase"/>
    <property type="match status" value="1"/>
</dbReference>
<dbReference type="PANTHER" id="PTHR11108">
    <property type="entry name" value="FERROCHELATASE"/>
    <property type="match status" value="1"/>
</dbReference>
<dbReference type="InterPro" id="IPR001015">
    <property type="entry name" value="Ferrochelatase"/>
</dbReference>
<dbReference type="UniPathway" id="UPA00252"/>
<dbReference type="GO" id="GO:0006783">
    <property type="term" value="P:heme biosynthetic process"/>
    <property type="evidence" value="ECO:0007669"/>
    <property type="project" value="UniProtKB-KW"/>
</dbReference>
<dbReference type="Gene3D" id="3.40.50.1400">
    <property type="match status" value="2"/>
</dbReference>
<dbReference type="SUPFAM" id="SSF53800">
    <property type="entry name" value="Chelatase"/>
    <property type="match status" value="1"/>
</dbReference>
<keyword evidence="4" id="KW-0456">Lyase</keyword>
<dbReference type="GO" id="GO:0004325">
    <property type="term" value="F:ferrochelatase activity"/>
    <property type="evidence" value="ECO:0007669"/>
    <property type="project" value="InterPro"/>
</dbReference>
<comment type="pathway">
    <text evidence="1">Porphyrin-containing compound metabolism; protoheme biosynthesis.</text>
</comment>
<dbReference type="InterPro" id="IPR033644">
    <property type="entry name" value="Ferrochelatase_C"/>
</dbReference>
<dbReference type="EMBL" id="UINC01000443">
    <property type="protein sequence ID" value="SUZ55358.1"/>
    <property type="molecule type" value="Genomic_DNA"/>
</dbReference>
<evidence type="ECO:0000256" key="5">
    <source>
        <dbReference type="ARBA" id="ARBA00023244"/>
    </source>
</evidence>
<keyword evidence="2" id="KW-0408">Iron</keyword>
<reference evidence="6" key="1">
    <citation type="submission" date="2018-05" db="EMBL/GenBank/DDBJ databases">
        <authorList>
            <person name="Lanie J.A."/>
            <person name="Ng W.-L."/>
            <person name="Kazmierczak K.M."/>
            <person name="Andrzejewski T.M."/>
            <person name="Davidsen T.M."/>
            <person name="Wayne K.J."/>
            <person name="Tettelin H."/>
            <person name="Glass J.I."/>
            <person name="Rusch D."/>
            <person name="Podicherti R."/>
            <person name="Tsui H.-C.T."/>
            <person name="Winkler M.E."/>
        </authorList>
    </citation>
    <scope>NUCLEOTIDE SEQUENCE</scope>
</reference>
<organism evidence="6">
    <name type="scientific">marine metagenome</name>
    <dbReference type="NCBI Taxonomy" id="408172"/>
    <lineage>
        <taxon>unclassified sequences</taxon>
        <taxon>metagenomes</taxon>
        <taxon>ecological metagenomes</taxon>
    </lineage>
</organism>
<evidence type="ECO:0000256" key="4">
    <source>
        <dbReference type="ARBA" id="ARBA00023239"/>
    </source>
</evidence>
<keyword evidence="5" id="KW-0627">Porphyrin biosynthesis</keyword>
<evidence type="ECO:0000256" key="2">
    <source>
        <dbReference type="ARBA" id="ARBA00023004"/>
    </source>
</evidence>
<dbReference type="CDD" id="cd00419">
    <property type="entry name" value="Ferrochelatase_C"/>
    <property type="match status" value="1"/>
</dbReference>
<evidence type="ECO:0000256" key="3">
    <source>
        <dbReference type="ARBA" id="ARBA00023133"/>
    </source>
</evidence>
<dbReference type="NCBIfam" id="TIGR00109">
    <property type="entry name" value="hemH"/>
    <property type="match status" value="1"/>
</dbReference>
<dbReference type="HAMAP" id="MF_00323">
    <property type="entry name" value="Ferrochelatase"/>
    <property type="match status" value="1"/>
</dbReference>
<proteinExistence type="inferred from homology"/>
<name>A0A381NNH6_9ZZZZ</name>
<accession>A0A381NNH6</accession>
<dbReference type="AlphaFoldDB" id="A0A381NNH6"/>
<evidence type="ECO:0000313" key="6">
    <source>
        <dbReference type="EMBL" id="SUZ55358.1"/>
    </source>
</evidence>
<dbReference type="InterPro" id="IPR033659">
    <property type="entry name" value="Ferrochelatase_N"/>
</dbReference>